<dbReference type="CDD" id="cd16922">
    <property type="entry name" value="HATPase_EvgS-ArcB-TorS-like"/>
    <property type="match status" value="1"/>
</dbReference>
<keyword evidence="5" id="KW-0808">Transferase</keyword>
<dbReference type="PRINTS" id="PR00344">
    <property type="entry name" value="BCTRLSENSOR"/>
</dbReference>
<evidence type="ECO:0000313" key="11">
    <source>
        <dbReference type="EMBL" id="HJC63533.1"/>
    </source>
</evidence>
<evidence type="ECO:0000256" key="5">
    <source>
        <dbReference type="ARBA" id="ARBA00022679"/>
    </source>
</evidence>
<comment type="caution">
    <text evidence="11">The sequence shown here is derived from an EMBL/GenBank/DDBJ whole genome shotgun (WGS) entry which is preliminary data.</text>
</comment>
<proteinExistence type="predicted"/>
<dbReference type="InterPro" id="IPR005467">
    <property type="entry name" value="His_kinase_dom"/>
</dbReference>
<dbReference type="Proteomes" id="UP000823886">
    <property type="component" value="Unassembled WGS sequence"/>
</dbReference>
<dbReference type="SMART" id="SM00387">
    <property type="entry name" value="HATPase_c"/>
    <property type="match status" value="1"/>
</dbReference>
<dbReference type="GO" id="GO:0000155">
    <property type="term" value="F:phosphorelay sensor kinase activity"/>
    <property type="evidence" value="ECO:0007669"/>
    <property type="project" value="InterPro"/>
</dbReference>
<dbReference type="SUPFAM" id="SSF55874">
    <property type="entry name" value="ATPase domain of HSP90 chaperone/DNA topoisomerase II/histidine kinase"/>
    <property type="match status" value="1"/>
</dbReference>
<dbReference type="InterPro" id="IPR004358">
    <property type="entry name" value="Sig_transdc_His_kin-like_C"/>
</dbReference>
<dbReference type="EMBL" id="DWVZ01000106">
    <property type="protein sequence ID" value="HJC63533.1"/>
    <property type="molecule type" value="Genomic_DNA"/>
</dbReference>
<evidence type="ECO:0000256" key="7">
    <source>
        <dbReference type="ARBA" id="ARBA00023012"/>
    </source>
</evidence>
<evidence type="ECO:0000256" key="3">
    <source>
        <dbReference type="ARBA" id="ARBA00012438"/>
    </source>
</evidence>
<dbReference type="InterPro" id="IPR036890">
    <property type="entry name" value="HATPase_C_sf"/>
</dbReference>
<dbReference type="CDD" id="cd06225">
    <property type="entry name" value="HAMP"/>
    <property type="match status" value="1"/>
</dbReference>
<organism evidence="11 12">
    <name type="scientific">Candidatus Blautia merdavium</name>
    <dbReference type="NCBI Taxonomy" id="2838494"/>
    <lineage>
        <taxon>Bacteria</taxon>
        <taxon>Bacillati</taxon>
        <taxon>Bacillota</taxon>
        <taxon>Clostridia</taxon>
        <taxon>Lachnospirales</taxon>
        <taxon>Lachnospiraceae</taxon>
        <taxon>Blautia</taxon>
    </lineage>
</organism>
<evidence type="ECO:0000313" key="12">
    <source>
        <dbReference type="Proteomes" id="UP000823886"/>
    </source>
</evidence>
<evidence type="ECO:0000256" key="8">
    <source>
        <dbReference type="ARBA" id="ARBA00023136"/>
    </source>
</evidence>
<keyword evidence="4" id="KW-0597">Phosphoprotein</keyword>
<dbReference type="PANTHER" id="PTHR43711:SF1">
    <property type="entry name" value="HISTIDINE KINASE 1"/>
    <property type="match status" value="1"/>
</dbReference>
<dbReference type="InterPro" id="IPR050736">
    <property type="entry name" value="Sensor_HK_Regulatory"/>
</dbReference>
<evidence type="ECO:0000256" key="4">
    <source>
        <dbReference type="ARBA" id="ARBA00022553"/>
    </source>
</evidence>
<sequence>MKKDEPTKKKGIKDERFPRSVFFVYLGVLLLMAGLHTNVIVVIQRLNINSWLMAAFPILYWLLVAAGLTIYTRKQIRNTFEIPMQNLADATKKVAEGDFSVYVPAIHTADKLDYLDFMILDFNKMVEELGSVETLKTDFVSNVSHEMKTPIAVIKNYAELLSMEKVSDQERREYGKNIEEAALRLSSLISNILRLNKLENQKIDVQMERYNLGGQLEEYILQYEEMWDEKELELTVNLEENAVVCADRELLGLVWNNLISNAVKFTEKGGSVEISLSTGGGDIEVSVADTGCGMSEESLRHVFDKFYQGDTSHAKEGNGLGLALVKRVIELMNGEIRVESRKGVGSIFTVRLPQAEKMPETTAEVELD</sequence>
<dbReference type="Pfam" id="PF02518">
    <property type="entry name" value="HATPase_c"/>
    <property type="match status" value="1"/>
</dbReference>
<evidence type="ECO:0000256" key="2">
    <source>
        <dbReference type="ARBA" id="ARBA00004370"/>
    </source>
</evidence>
<dbReference type="GO" id="GO:0016020">
    <property type="term" value="C:membrane"/>
    <property type="evidence" value="ECO:0007669"/>
    <property type="project" value="UniProtKB-SubCell"/>
</dbReference>
<gene>
    <name evidence="11" type="ORF">H9753_07950</name>
</gene>
<feature type="domain" description="Histidine kinase" evidence="10">
    <location>
        <begin position="142"/>
        <end position="356"/>
    </location>
</feature>
<feature type="transmembrane region" description="Helical" evidence="9">
    <location>
        <begin position="21"/>
        <end position="44"/>
    </location>
</feature>
<reference evidence="11" key="2">
    <citation type="submission" date="2021-04" db="EMBL/GenBank/DDBJ databases">
        <authorList>
            <person name="Gilroy R."/>
        </authorList>
    </citation>
    <scope>NUCLEOTIDE SEQUENCE</scope>
    <source>
        <strain evidence="11">ChiBcec2-3848</strain>
    </source>
</reference>
<dbReference type="FunFam" id="3.30.565.10:FF:000006">
    <property type="entry name" value="Sensor histidine kinase WalK"/>
    <property type="match status" value="1"/>
</dbReference>
<accession>A0A9D2PNK5</accession>
<dbReference type="FunFam" id="1.10.287.130:FF:000001">
    <property type="entry name" value="Two-component sensor histidine kinase"/>
    <property type="match status" value="1"/>
</dbReference>
<dbReference type="AlphaFoldDB" id="A0A9D2PNK5"/>
<dbReference type="SUPFAM" id="SSF47384">
    <property type="entry name" value="Homodimeric domain of signal transducing histidine kinase"/>
    <property type="match status" value="1"/>
</dbReference>
<dbReference type="CDD" id="cd00082">
    <property type="entry name" value="HisKA"/>
    <property type="match status" value="1"/>
</dbReference>
<dbReference type="EC" id="2.7.13.3" evidence="3"/>
<dbReference type="Gene3D" id="3.30.565.10">
    <property type="entry name" value="Histidine kinase-like ATPase, C-terminal domain"/>
    <property type="match status" value="1"/>
</dbReference>
<dbReference type="InterPro" id="IPR003594">
    <property type="entry name" value="HATPase_dom"/>
</dbReference>
<evidence type="ECO:0000256" key="9">
    <source>
        <dbReference type="SAM" id="Phobius"/>
    </source>
</evidence>
<dbReference type="Gene3D" id="6.10.340.10">
    <property type="match status" value="1"/>
</dbReference>
<name>A0A9D2PNK5_9FIRM</name>
<evidence type="ECO:0000256" key="6">
    <source>
        <dbReference type="ARBA" id="ARBA00022777"/>
    </source>
</evidence>
<dbReference type="Pfam" id="PF00512">
    <property type="entry name" value="HisKA"/>
    <property type="match status" value="1"/>
</dbReference>
<dbReference type="PANTHER" id="PTHR43711">
    <property type="entry name" value="TWO-COMPONENT HISTIDINE KINASE"/>
    <property type="match status" value="1"/>
</dbReference>
<protein>
    <recommendedName>
        <fullName evidence="3">histidine kinase</fullName>
        <ecNumber evidence="3">2.7.13.3</ecNumber>
    </recommendedName>
</protein>
<comment type="catalytic activity">
    <reaction evidence="1">
        <text>ATP + protein L-histidine = ADP + protein N-phospho-L-histidine.</text>
        <dbReference type="EC" id="2.7.13.3"/>
    </reaction>
</comment>
<evidence type="ECO:0000256" key="1">
    <source>
        <dbReference type="ARBA" id="ARBA00000085"/>
    </source>
</evidence>
<keyword evidence="7" id="KW-0902">Two-component regulatory system</keyword>
<evidence type="ECO:0000259" key="10">
    <source>
        <dbReference type="PROSITE" id="PS50109"/>
    </source>
</evidence>
<reference evidence="11" key="1">
    <citation type="journal article" date="2021" name="PeerJ">
        <title>Extensive microbial diversity within the chicken gut microbiome revealed by metagenomics and culture.</title>
        <authorList>
            <person name="Gilroy R."/>
            <person name="Ravi A."/>
            <person name="Getino M."/>
            <person name="Pursley I."/>
            <person name="Horton D.L."/>
            <person name="Alikhan N.F."/>
            <person name="Baker D."/>
            <person name="Gharbi K."/>
            <person name="Hall N."/>
            <person name="Watson M."/>
            <person name="Adriaenssens E.M."/>
            <person name="Foster-Nyarko E."/>
            <person name="Jarju S."/>
            <person name="Secka A."/>
            <person name="Antonio M."/>
            <person name="Oren A."/>
            <person name="Chaudhuri R.R."/>
            <person name="La Ragione R."/>
            <person name="Hildebrand F."/>
            <person name="Pallen M.J."/>
        </authorList>
    </citation>
    <scope>NUCLEOTIDE SEQUENCE</scope>
    <source>
        <strain evidence="11">ChiBcec2-3848</strain>
    </source>
</reference>
<dbReference type="InterPro" id="IPR003661">
    <property type="entry name" value="HisK_dim/P_dom"/>
</dbReference>
<dbReference type="PROSITE" id="PS50109">
    <property type="entry name" value="HIS_KIN"/>
    <property type="match status" value="1"/>
</dbReference>
<dbReference type="SMART" id="SM00388">
    <property type="entry name" value="HisKA"/>
    <property type="match status" value="1"/>
</dbReference>
<keyword evidence="8 9" id="KW-0472">Membrane</keyword>
<dbReference type="InterPro" id="IPR036097">
    <property type="entry name" value="HisK_dim/P_sf"/>
</dbReference>
<dbReference type="Gene3D" id="1.10.287.130">
    <property type="match status" value="1"/>
</dbReference>
<keyword evidence="9" id="KW-1133">Transmembrane helix</keyword>
<keyword evidence="9" id="KW-0812">Transmembrane</keyword>
<keyword evidence="6 11" id="KW-0418">Kinase</keyword>
<feature type="transmembrane region" description="Helical" evidence="9">
    <location>
        <begin position="50"/>
        <end position="71"/>
    </location>
</feature>
<comment type="subcellular location">
    <subcellularLocation>
        <location evidence="2">Membrane</location>
    </subcellularLocation>
</comment>